<gene>
    <name evidence="4" type="ORF">K503DRAFT_850042</name>
</gene>
<dbReference type="InterPro" id="IPR019007">
    <property type="entry name" value="Wbp11/ELF5/Saf1_N"/>
</dbReference>
<feature type="compositionally biased region" description="Low complexity" evidence="2">
    <location>
        <begin position="418"/>
        <end position="429"/>
    </location>
</feature>
<dbReference type="STRING" id="1314800.A0A1B7N0J7"/>
<name>A0A1B7N0J7_9AGAM</name>
<evidence type="ECO:0000259" key="3">
    <source>
        <dbReference type="Pfam" id="PF09429"/>
    </source>
</evidence>
<evidence type="ECO:0000313" key="4">
    <source>
        <dbReference type="EMBL" id="OAX38390.1"/>
    </source>
</evidence>
<dbReference type="OrthoDB" id="205569at2759"/>
<dbReference type="EMBL" id="KV448298">
    <property type="protein sequence ID" value="OAX38390.1"/>
    <property type="molecule type" value="Genomic_DNA"/>
</dbReference>
<keyword evidence="5" id="KW-1185">Reference proteome</keyword>
<feature type="compositionally biased region" description="Acidic residues" evidence="2">
    <location>
        <begin position="159"/>
        <end position="172"/>
    </location>
</feature>
<feature type="region of interest" description="Disordered" evidence="2">
    <location>
        <begin position="371"/>
        <end position="446"/>
    </location>
</feature>
<proteinExistence type="predicted"/>
<protein>
    <recommendedName>
        <fullName evidence="3">Wbp11/ELF5/Saf1 N-terminal domain-containing protein</fullName>
    </recommendedName>
</protein>
<evidence type="ECO:0000313" key="5">
    <source>
        <dbReference type="Proteomes" id="UP000092154"/>
    </source>
</evidence>
<evidence type="ECO:0000256" key="1">
    <source>
        <dbReference type="SAM" id="Coils"/>
    </source>
</evidence>
<reference evidence="4 5" key="1">
    <citation type="submission" date="2016-06" db="EMBL/GenBank/DDBJ databases">
        <title>Comparative genomics of the ectomycorrhizal sister species Rhizopogon vinicolor and Rhizopogon vesiculosus (Basidiomycota: Boletales) reveals a divergence of the mating type B locus.</title>
        <authorList>
            <consortium name="DOE Joint Genome Institute"/>
            <person name="Mujic A.B."/>
            <person name="Kuo A."/>
            <person name="Tritt A."/>
            <person name="Lipzen A."/>
            <person name="Chen C."/>
            <person name="Johnson J."/>
            <person name="Sharma A."/>
            <person name="Barry K."/>
            <person name="Grigoriev I.V."/>
            <person name="Spatafora J.W."/>
        </authorList>
    </citation>
    <scope>NUCLEOTIDE SEQUENCE [LARGE SCALE GENOMIC DNA]</scope>
    <source>
        <strain evidence="4 5">AM-OR11-026</strain>
    </source>
</reference>
<dbReference type="GO" id="GO:0006396">
    <property type="term" value="P:RNA processing"/>
    <property type="evidence" value="ECO:0007669"/>
    <property type="project" value="InterPro"/>
</dbReference>
<feature type="region of interest" description="Disordered" evidence="2">
    <location>
        <begin position="1"/>
        <end position="32"/>
    </location>
</feature>
<feature type="coiled-coil region" evidence="1">
    <location>
        <begin position="59"/>
        <end position="86"/>
    </location>
</feature>
<dbReference type="InParanoid" id="A0A1B7N0J7"/>
<dbReference type="AlphaFoldDB" id="A0A1B7N0J7"/>
<organism evidence="4 5">
    <name type="scientific">Rhizopogon vinicolor AM-OR11-026</name>
    <dbReference type="NCBI Taxonomy" id="1314800"/>
    <lineage>
        <taxon>Eukaryota</taxon>
        <taxon>Fungi</taxon>
        <taxon>Dikarya</taxon>
        <taxon>Basidiomycota</taxon>
        <taxon>Agaricomycotina</taxon>
        <taxon>Agaricomycetes</taxon>
        <taxon>Agaricomycetidae</taxon>
        <taxon>Boletales</taxon>
        <taxon>Suillineae</taxon>
        <taxon>Rhizopogonaceae</taxon>
        <taxon>Rhizopogon</taxon>
    </lineage>
</organism>
<dbReference type="Pfam" id="PF09429">
    <property type="entry name" value="Wbp11"/>
    <property type="match status" value="1"/>
</dbReference>
<evidence type="ECO:0000256" key="2">
    <source>
        <dbReference type="SAM" id="MobiDB-lite"/>
    </source>
</evidence>
<dbReference type="Proteomes" id="UP000092154">
    <property type="component" value="Unassembled WGS sequence"/>
</dbReference>
<feature type="compositionally biased region" description="Basic and acidic residues" evidence="2">
    <location>
        <begin position="101"/>
        <end position="115"/>
    </location>
</feature>
<feature type="domain" description="Wbp11/ELF5/Saf1 N-terminal" evidence="3">
    <location>
        <begin position="4"/>
        <end position="77"/>
    </location>
</feature>
<sequence>MAKGKNLNPADAFRKAQRKKELKKNKAERSKARDFALVKKDTKDLDDEIEKLGGLADPSAIEKNRLAELKAELDKIMAKKEEYVQEHPEQRKLVYRARREKDEVNKQEPAVEQKRNVFNRHGLPRHPERSIYYDPVMNPYGVPPPGMPYMERPLRPDEVASDDEADDDDDVVMPEGPPPTSSNNDIIDSDDDIPMPEGPPPSSLQLTLILAPPLPPSNPLGGALLSPPPPLLTVHPLEGPPPFPTPLSHLHQHPGFIGHAPPQSFPPGFSPYPPASAFMQPHMPPPPPGFFPRVQSASSVQDPLSSIPHQTYQAHRINRLTPHPSLPPKPSSVSEAFSAGIAFSTTTATVSAEPQLRDLKKEATAFVPTSLKRKKPAVGISSSKVNAAPSLGGETDSSEPPPASRPDLVSSLKDRFGPVPAVSVVSPNSKGPAKGMQPSAEKKDDYQKFVEEMGDILGTARS</sequence>
<dbReference type="Pfam" id="PF12622">
    <property type="entry name" value="NpwBP"/>
    <property type="match status" value="1"/>
</dbReference>
<keyword evidence="1" id="KW-0175">Coiled coil</keyword>
<feature type="region of interest" description="Disordered" evidence="2">
    <location>
        <begin position="101"/>
        <end position="202"/>
    </location>
</feature>
<accession>A0A1B7N0J7</accession>